<feature type="transmembrane region" description="Helical" evidence="1">
    <location>
        <begin position="311"/>
        <end position="332"/>
    </location>
</feature>
<keyword evidence="1" id="KW-1133">Transmembrane helix</keyword>
<dbReference type="SUPFAM" id="SSF53300">
    <property type="entry name" value="vWA-like"/>
    <property type="match status" value="1"/>
</dbReference>
<name>A0A1J5QYJ8_9ZZZZ</name>
<dbReference type="Pfam" id="PF00092">
    <property type="entry name" value="VWA"/>
    <property type="match status" value="1"/>
</dbReference>
<protein>
    <submittedName>
        <fullName evidence="3">von Willebrand factor type A domain protein</fullName>
    </submittedName>
</protein>
<comment type="caution">
    <text evidence="3">The sequence shown here is derived from an EMBL/GenBank/DDBJ whole genome shotgun (WGS) entry which is preliminary data.</text>
</comment>
<sequence>MSSWSLPQVLAPLVWGRPWAALLLPLVPWALWVALRRHAGAVSAGPRLVHPDLLGLLHARSPGRRPSPSGVLLAGAFACFICALAQPQWLGAWVTPPAQGRDVVVLLDTTLSMTLKDLRWNGKPAQRLAVVQQVFSRFVQQSLGDRFGIIAYGAHAATLLPPTFDRQLAREMLMRAQANLLGDGGCLGDAISLALRQLNKHGHLKPVLVVYSDNGWSQGGHVSPAQAAALARALGVRVFTVQVGGTPADGTSYRVPAFTARQPDLRAIAALTGGQYFYAASTGAQERAVQAIAQLAPTLRPPPRRRSARELAPWPLASGMLLLALASAWPLVGNGLRRRLTAADATGDHALQGRQA</sequence>
<evidence type="ECO:0000259" key="2">
    <source>
        <dbReference type="PROSITE" id="PS50234"/>
    </source>
</evidence>
<dbReference type="InterPro" id="IPR036465">
    <property type="entry name" value="vWFA_dom_sf"/>
</dbReference>
<evidence type="ECO:0000313" key="3">
    <source>
        <dbReference type="EMBL" id="OIQ84820.1"/>
    </source>
</evidence>
<dbReference type="SMART" id="SM00327">
    <property type="entry name" value="VWA"/>
    <property type="match status" value="1"/>
</dbReference>
<dbReference type="EMBL" id="MLJW01000589">
    <property type="protein sequence ID" value="OIQ84820.1"/>
    <property type="molecule type" value="Genomic_DNA"/>
</dbReference>
<organism evidence="3">
    <name type="scientific">mine drainage metagenome</name>
    <dbReference type="NCBI Taxonomy" id="410659"/>
    <lineage>
        <taxon>unclassified sequences</taxon>
        <taxon>metagenomes</taxon>
        <taxon>ecological metagenomes</taxon>
    </lineage>
</organism>
<dbReference type="AlphaFoldDB" id="A0A1J5QYJ8"/>
<dbReference type="PANTHER" id="PTHR22550:SF18">
    <property type="entry name" value="VWFA DOMAIN-CONTAINING PROTEIN"/>
    <property type="match status" value="1"/>
</dbReference>
<reference evidence="3" key="1">
    <citation type="submission" date="2016-10" db="EMBL/GenBank/DDBJ databases">
        <title>Sequence of Gallionella enrichment culture.</title>
        <authorList>
            <person name="Poehlein A."/>
            <person name="Muehling M."/>
            <person name="Daniel R."/>
        </authorList>
    </citation>
    <scope>NUCLEOTIDE SEQUENCE</scope>
</reference>
<dbReference type="Gene3D" id="3.40.50.410">
    <property type="entry name" value="von Willebrand factor, type A domain"/>
    <property type="match status" value="1"/>
</dbReference>
<keyword evidence="1" id="KW-0472">Membrane</keyword>
<dbReference type="InterPro" id="IPR050768">
    <property type="entry name" value="UPF0353/GerABKA_families"/>
</dbReference>
<accession>A0A1J5QYJ8</accession>
<feature type="domain" description="VWFA" evidence="2">
    <location>
        <begin position="102"/>
        <end position="299"/>
    </location>
</feature>
<gene>
    <name evidence="3" type="ORF">GALL_333550</name>
</gene>
<keyword evidence="1" id="KW-0812">Transmembrane</keyword>
<feature type="transmembrane region" description="Helical" evidence="1">
    <location>
        <begin position="68"/>
        <end position="85"/>
    </location>
</feature>
<proteinExistence type="predicted"/>
<dbReference type="PANTHER" id="PTHR22550">
    <property type="entry name" value="SPORE GERMINATION PROTEIN"/>
    <property type="match status" value="1"/>
</dbReference>
<dbReference type="PROSITE" id="PS50234">
    <property type="entry name" value="VWFA"/>
    <property type="match status" value="1"/>
</dbReference>
<dbReference type="InterPro" id="IPR002035">
    <property type="entry name" value="VWF_A"/>
</dbReference>
<evidence type="ECO:0000256" key="1">
    <source>
        <dbReference type="SAM" id="Phobius"/>
    </source>
</evidence>